<proteinExistence type="inferred from homology"/>
<accession>A0A972JNV1</accession>
<evidence type="ECO:0000256" key="10">
    <source>
        <dbReference type="ARBA" id="ARBA00031306"/>
    </source>
</evidence>
<evidence type="ECO:0000256" key="9">
    <source>
        <dbReference type="ARBA" id="ARBA00022842"/>
    </source>
</evidence>
<evidence type="ECO:0000256" key="8">
    <source>
        <dbReference type="ARBA" id="ARBA00022827"/>
    </source>
</evidence>
<keyword evidence="5" id="KW-0285">Flavoprotein</keyword>
<dbReference type="SUPFAM" id="SSF143631">
    <property type="entry name" value="ApbE-like"/>
    <property type="match status" value="1"/>
</dbReference>
<keyword evidence="7" id="KW-0479">Metal-binding</keyword>
<evidence type="ECO:0000256" key="4">
    <source>
        <dbReference type="ARBA" id="ARBA00016337"/>
    </source>
</evidence>
<dbReference type="PANTHER" id="PTHR30040:SF2">
    <property type="entry name" value="FAD:PROTEIN FMN TRANSFERASE"/>
    <property type="match status" value="1"/>
</dbReference>
<evidence type="ECO:0000256" key="11">
    <source>
        <dbReference type="ARBA" id="ARBA00048540"/>
    </source>
</evidence>
<comment type="caution">
    <text evidence="12">The sequence shown here is derived from an EMBL/GenBank/DDBJ whole genome shotgun (WGS) entry which is preliminary data.</text>
</comment>
<dbReference type="InterPro" id="IPR003374">
    <property type="entry name" value="ApbE-like_sf"/>
</dbReference>
<evidence type="ECO:0000313" key="13">
    <source>
        <dbReference type="Proteomes" id="UP000737113"/>
    </source>
</evidence>
<comment type="cofactor">
    <cofactor evidence="1">
        <name>Mg(2+)</name>
        <dbReference type="ChEBI" id="CHEBI:18420"/>
    </cofactor>
</comment>
<protein>
    <recommendedName>
        <fullName evidence="4">FAD:protein FMN transferase</fullName>
        <ecNumber evidence="3">2.7.1.180</ecNumber>
    </recommendedName>
    <alternativeName>
        <fullName evidence="10">Flavin transferase</fullName>
    </alternativeName>
</protein>
<evidence type="ECO:0000256" key="3">
    <source>
        <dbReference type="ARBA" id="ARBA00011955"/>
    </source>
</evidence>
<dbReference type="GO" id="GO:0016740">
    <property type="term" value="F:transferase activity"/>
    <property type="evidence" value="ECO:0007669"/>
    <property type="project" value="UniProtKB-KW"/>
</dbReference>
<dbReference type="PANTHER" id="PTHR30040">
    <property type="entry name" value="THIAMINE BIOSYNTHESIS LIPOPROTEIN APBE"/>
    <property type="match status" value="1"/>
</dbReference>
<organism evidence="12 13">
    <name type="scientific">Shewanella salipaludis</name>
    <dbReference type="NCBI Taxonomy" id="2723052"/>
    <lineage>
        <taxon>Bacteria</taxon>
        <taxon>Pseudomonadati</taxon>
        <taxon>Pseudomonadota</taxon>
        <taxon>Gammaproteobacteria</taxon>
        <taxon>Alteromonadales</taxon>
        <taxon>Shewanellaceae</taxon>
        <taxon>Shewanella</taxon>
    </lineage>
</organism>
<sequence>MIRRARPLLGTLVEIAALAKPSQDDAEVNLAMAAAFARIAAIGRSLSFHDGDSELSRLNANPGRWQPMSPDALRVLRLAKAMGKASDNRFNCTVGGELIHRRALPGHISHPVLPQGTWQDIALGHGSAKLLRPIAVTLDGIAKGYAVDVAVTELKKAGLAGGWVNAGGDLKVFGSASLAVQQRNAQGMSRALQINKMALASSRVSLTLDPDYPALLLPTGEAAMPAPAACPHSAEQAPERIVSVAARFAWRADALTKVASYLTDADCTGRIAALGGKILGFNQDERTIL</sequence>
<dbReference type="InterPro" id="IPR024932">
    <property type="entry name" value="ApbE"/>
</dbReference>
<comment type="similarity">
    <text evidence="2">Belongs to the ApbE family.</text>
</comment>
<dbReference type="AlphaFoldDB" id="A0A972JNV1"/>
<dbReference type="GO" id="GO:0046872">
    <property type="term" value="F:metal ion binding"/>
    <property type="evidence" value="ECO:0007669"/>
    <property type="project" value="UniProtKB-KW"/>
</dbReference>
<evidence type="ECO:0000256" key="6">
    <source>
        <dbReference type="ARBA" id="ARBA00022679"/>
    </source>
</evidence>
<dbReference type="Pfam" id="PF02424">
    <property type="entry name" value="ApbE"/>
    <property type="match status" value="1"/>
</dbReference>
<dbReference type="Proteomes" id="UP000737113">
    <property type="component" value="Unassembled WGS sequence"/>
</dbReference>
<keyword evidence="6 12" id="KW-0808">Transferase</keyword>
<reference evidence="12" key="1">
    <citation type="submission" date="2020-04" db="EMBL/GenBank/DDBJ databases">
        <title>Description of Shewanella salipaludis sp. nov., isolated from a salt marsh.</title>
        <authorList>
            <person name="Park S."/>
            <person name="Yoon J.-H."/>
        </authorList>
    </citation>
    <scope>NUCLEOTIDE SEQUENCE</scope>
    <source>
        <strain evidence="12">SHSM-M6</strain>
    </source>
</reference>
<keyword evidence="13" id="KW-1185">Reference proteome</keyword>
<dbReference type="RefSeq" id="WP_169565258.1">
    <property type="nucleotide sequence ID" value="NZ_JAAXYH010000013.1"/>
</dbReference>
<dbReference type="EMBL" id="JAAXYH010000013">
    <property type="protein sequence ID" value="NMH66531.1"/>
    <property type="molecule type" value="Genomic_DNA"/>
</dbReference>
<dbReference type="Gene3D" id="3.10.520.10">
    <property type="entry name" value="ApbE-like domains"/>
    <property type="match status" value="1"/>
</dbReference>
<evidence type="ECO:0000313" key="12">
    <source>
        <dbReference type="EMBL" id="NMH66531.1"/>
    </source>
</evidence>
<keyword evidence="9" id="KW-0460">Magnesium</keyword>
<evidence type="ECO:0000256" key="7">
    <source>
        <dbReference type="ARBA" id="ARBA00022723"/>
    </source>
</evidence>
<keyword evidence="8" id="KW-0274">FAD</keyword>
<dbReference type="EC" id="2.7.1.180" evidence="3"/>
<evidence type="ECO:0000256" key="1">
    <source>
        <dbReference type="ARBA" id="ARBA00001946"/>
    </source>
</evidence>
<evidence type="ECO:0000256" key="5">
    <source>
        <dbReference type="ARBA" id="ARBA00022630"/>
    </source>
</evidence>
<name>A0A972JNV1_9GAMM</name>
<comment type="catalytic activity">
    <reaction evidence="11">
        <text>L-threonyl-[protein] + FAD = FMN-L-threonyl-[protein] + AMP + H(+)</text>
        <dbReference type="Rhea" id="RHEA:36847"/>
        <dbReference type="Rhea" id="RHEA-COMP:11060"/>
        <dbReference type="Rhea" id="RHEA-COMP:11061"/>
        <dbReference type="ChEBI" id="CHEBI:15378"/>
        <dbReference type="ChEBI" id="CHEBI:30013"/>
        <dbReference type="ChEBI" id="CHEBI:57692"/>
        <dbReference type="ChEBI" id="CHEBI:74257"/>
        <dbReference type="ChEBI" id="CHEBI:456215"/>
        <dbReference type="EC" id="2.7.1.180"/>
    </reaction>
</comment>
<gene>
    <name evidence="12" type="ORF">HC757_15335</name>
</gene>
<evidence type="ECO:0000256" key="2">
    <source>
        <dbReference type="ARBA" id="ARBA00008282"/>
    </source>
</evidence>